<organism evidence="1">
    <name type="scientific">Tetraselmis sp. GSL018</name>
    <dbReference type="NCBI Taxonomy" id="582737"/>
    <lineage>
        <taxon>Eukaryota</taxon>
        <taxon>Viridiplantae</taxon>
        <taxon>Chlorophyta</taxon>
        <taxon>core chlorophytes</taxon>
        <taxon>Chlorodendrophyceae</taxon>
        <taxon>Chlorodendrales</taxon>
        <taxon>Chlorodendraceae</taxon>
        <taxon>Tetraselmis</taxon>
    </lineage>
</organism>
<proteinExistence type="predicted"/>
<gene>
    <name evidence="1" type="ORF">TSPGSL018_13793</name>
</gene>
<accession>A0A061S7I9</accession>
<protein>
    <submittedName>
        <fullName evidence="1">Uncharacterized protein</fullName>
    </submittedName>
</protein>
<reference evidence="1" key="1">
    <citation type="submission" date="2014-05" db="EMBL/GenBank/DDBJ databases">
        <title>The transcriptome of the halophilic microalga Tetraselmis sp. GSL018 isolated from the Great Salt Lake, Utah.</title>
        <authorList>
            <person name="Jinkerson R.E."/>
            <person name="D'Adamo S."/>
            <person name="Posewitz M.C."/>
        </authorList>
    </citation>
    <scope>NUCLEOTIDE SEQUENCE</scope>
    <source>
        <strain evidence="1">GSL018</strain>
    </source>
</reference>
<dbReference type="EMBL" id="GBEZ01006398">
    <property type="protein sequence ID" value="JAC78999.1"/>
    <property type="molecule type" value="Transcribed_RNA"/>
</dbReference>
<name>A0A061S7I9_9CHLO</name>
<sequence length="116" mass="12917">MSPKKRSNPYCGHLEPALKIAQVTKPVKPVNSLQDIMNQMRLLSKSVAGSNTYQTRPILLELQTGGAPCFHCGRSELEDNLVQCAGCLEVFCRRSCSVANYDAREDRHYCLSESLV</sequence>
<evidence type="ECO:0000313" key="1">
    <source>
        <dbReference type="EMBL" id="JAC78999.1"/>
    </source>
</evidence>
<dbReference type="AlphaFoldDB" id="A0A061S7I9"/>